<dbReference type="InterPro" id="IPR044862">
    <property type="entry name" value="Pro_4_hyd_alph_FE2OG_OXY"/>
</dbReference>
<name>A0AB35BX40_9GAMM</name>
<accession>A0AB35BX40</accession>
<sequence length="191" mass="21668">MTIDKLLDALTTCGWYVWDDFLSSSSIAEIKAAIPEDALQAARIGHQSSLHNNTNVRGDLTVWLDPDMGEAIEHYLMKMDAVRLAMNAALYLGLKEFETHFCRYPKGAFYQKHNDNPRAQSRRKITTVLYLNEDWQAGDGGELVVYDQQDNPLITLEPVAGRMVFFLSEAFPHEVLPTQTTRESIAGWFLN</sequence>
<evidence type="ECO:0000313" key="8">
    <source>
        <dbReference type="EMBL" id="MBS7823611.1"/>
    </source>
</evidence>
<dbReference type="InterPro" id="IPR005123">
    <property type="entry name" value="Oxoglu/Fe-dep_dioxygenase_dom"/>
</dbReference>
<reference evidence="8" key="1">
    <citation type="submission" date="2021-03" db="EMBL/GenBank/DDBJ databases">
        <title>Identification and antibiotic profiling of Wohlfahrtiimonas chitiniclastica, an underestimated human pathogen.</title>
        <authorList>
            <person name="Kopf A."/>
            <person name="Bunk B."/>
            <person name="Coldewey S."/>
            <person name="Gunzer F."/>
            <person name="Riedel T."/>
            <person name="Schroettner P."/>
        </authorList>
    </citation>
    <scope>NUCLEOTIDE SEQUENCE</scope>
    <source>
        <strain evidence="8">DSM 100917</strain>
    </source>
</reference>
<protein>
    <submittedName>
        <fullName evidence="8">2OG-Fe(II) oxygenase</fullName>
    </submittedName>
</protein>
<evidence type="ECO:0000256" key="2">
    <source>
        <dbReference type="ARBA" id="ARBA00022723"/>
    </source>
</evidence>
<evidence type="ECO:0000256" key="6">
    <source>
        <dbReference type="ARBA" id="ARBA00023004"/>
    </source>
</evidence>
<evidence type="ECO:0000256" key="4">
    <source>
        <dbReference type="ARBA" id="ARBA00022964"/>
    </source>
</evidence>
<dbReference type="SMART" id="SM00702">
    <property type="entry name" value="P4Hc"/>
    <property type="match status" value="1"/>
</dbReference>
<gene>
    <name evidence="8" type="ORF">J7561_00135</name>
</gene>
<dbReference type="PANTHER" id="PTHR12907">
    <property type="entry name" value="EGL NINE HOMOLOG-RELATED"/>
    <property type="match status" value="1"/>
</dbReference>
<keyword evidence="3" id="KW-0847">Vitamin C</keyword>
<dbReference type="GO" id="GO:0031543">
    <property type="term" value="F:peptidyl-proline dioxygenase activity"/>
    <property type="evidence" value="ECO:0007669"/>
    <property type="project" value="TreeGrafter"/>
</dbReference>
<dbReference type="RefSeq" id="WP_213402187.1">
    <property type="nucleotide sequence ID" value="NZ_JAGIBT010000001.1"/>
</dbReference>
<keyword evidence="4" id="KW-0223">Dioxygenase</keyword>
<organism evidence="8 9">
    <name type="scientific">Wohlfahrtiimonas chitiniclastica</name>
    <dbReference type="NCBI Taxonomy" id="400946"/>
    <lineage>
        <taxon>Bacteria</taxon>
        <taxon>Pseudomonadati</taxon>
        <taxon>Pseudomonadota</taxon>
        <taxon>Gammaproteobacteria</taxon>
        <taxon>Cardiobacteriales</taxon>
        <taxon>Ignatzschineriaceae</taxon>
        <taxon>Wohlfahrtiimonas</taxon>
    </lineage>
</organism>
<evidence type="ECO:0000313" key="9">
    <source>
        <dbReference type="Proteomes" id="UP000680020"/>
    </source>
</evidence>
<evidence type="ECO:0000256" key="1">
    <source>
        <dbReference type="ARBA" id="ARBA00001961"/>
    </source>
</evidence>
<evidence type="ECO:0000259" key="7">
    <source>
        <dbReference type="PROSITE" id="PS51471"/>
    </source>
</evidence>
<dbReference type="Gene3D" id="2.60.120.620">
    <property type="entry name" value="q2cbj1_9rhob like domain"/>
    <property type="match status" value="1"/>
</dbReference>
<comment type="caution">
    <text evidence="8">The sequence shown here is derived from an EMBL/GenBank/DDBJ whole genome shotgun (WGS) entry which is preliminary data.</text>
</comment>
<dbReference type="Proteomes" id="UP000680020">
    <property type="component" value="Unassembled WGS sequence"/>
</dbReference>
<dbReference type="InterPro" id="IPR051559">
    <property type="entry name" value="HIF_prolyl_hydroxylases"/>
</dbReference>
<keyword evidence="5" id="KW-0560">Oxidoreductase</keyword>
<evidence type="ECO:0000256" key="5">
    <source>
        <dbReference type="ARBA" id="ARBA00023002"/>
    </source>
</evidence>
<keyword evidence="6" id="KW-0408">Iron</keyword>
<evidence type="ECO:0000256" key="3">
    <source>
        <dbReference type="ARBA" id="ARBA00022896"/>
    </source>
</evidence>
<dbReference type="GO" id="GO:0031418">
    <property type="term" value="F:L-ascorbic acid binding"/>
    <property type="evidence" value="ECO:0007669"/>
    <property type="project" value="UniProtKB-KW"/>
</dbReference>
<dbReference type="PANTHER" id="PTHR12907:SF26">
    <property type="entry name" value="HIF PROLYL HYDROXYLASE, ISOFORM C"/>
    <property type="match status" value="1"/>
</dbReference>
<dbReference type="AlphaFoldDB" id="A0AB35BX40"/>
<dbReference type="PROSITE" id="PS51471">
    <property type="entry name" value="FE2OG_OXY"/>
    <property type="match status" value="1"/>
</dbReference>
<proteinExistence type="predicted"/>
<dbReference type="EMBL" id="JAGIBU010000001">
    <property type="protein sequence ID" value="MBS7823611.1"/>
    <property type="molecule type" value="Genomic_DNA"/>
</dbReference>
<dbReference type="GO" id="GO:0008198">
    <property type="term" value="F:ferrous iron binding"/>
    <property type="evidence" value="ECO:0007669"/>
    <property type="project" value="TreeGrafter"/>
</dbReference>
<dbReference type="InterPro" id="IPR006620">
    <property type="entry name" value="Pro_4_hyd_alph"/>
</dbReference>
<comment type="cofactor">
    <cofactor evidence="1">
        <name>L-ascorbate</name>
        <dbReference type="ChEBI" id="CHEBI:38290"/>
    </cofactor>
</comment>
<dbReference type="GO" id="GO:0071456">
    <property type="term" value="P:cellular response to hypoxia"/>
    <property type="evidence" value="ECO:0007669"/>
    <property type="project" value="TreeGrafter"/>
</dbReference>
<keyword evidence="2" id="KW-0479">Metal-binding</keyword>
<feature type="domain" description="Fe2OG dioxygenase" evidence="7">
    <location>
        <begin position="95"/>
        <end position="191"/>
    </location>
</feature>
<dbReference type="Pfam" id="PF13640">
    <property type="entry name" value="2OG-FeII_Oxy_3"/>
    <property type="match status" value="1"/>
</dbReference>